<dbReference type="GO" id="GO:0004751">
    <property type="term" value="F:ribose-5-phosphate isomerase activity"/>
    <property type="evidence" value="ECO:0007669"/>
    <property type="project" value="UniProtKB-EC"/>
</dbReference>
<comment type="caution">
    <text evidence="5">The sequence shown here is derived from an EMBL/GenBank/DDBJ whole genome shotgun (WGS) entry which is preliminary data.</text>
</comment>
<reference evidence="5" key="1">
    <citation type="submission" date="2021-02" db="EMBL/GenBank/DDBJ databases">
        <title>Thiocyanate and organic carbon inputs drive convergent selection for specific autotrophic Afipia and Thiobacillus strains within complex microbiomes.</title>
        <authorList>
            <person name="Huddy R.J."/>
            <person name="Sachdeva R."/>
            <person name="Kadzinga F."/>
            <person name="Kantor R.S."/>
            <person name="Harrison S.T.L."/>
            <person name="Banfield J.F."/>
        </authorList>
    </citation>
    <scope>NUCLEOTIDE SEQUENCE</scope>
    <source>
        <strain evidence="5">SCN18_10_11_15_R4_P_38_20</strain>
    </source>
</reference>
<dbReference type="SUPFAM" id="SSF89623">
    <property type="entry name" value="Ribose/Galactose isomerase RpiB/AlsB"/>
    <property type="match status" value="1"/>
</dbReference>
<dbReference type="AlphaFoldDB" id="A0A8J7TUX9"/>
<dbReference type="PANTHER" id="PTHR30345:SF0">
    <property type="entry name" value="DNA DAMAGE-REPAIR_TOLERATION PROTEIN DRT102"/>
    <property type="match status" value="1"/>
</dbReference>
<dbReference type="GO" id="GO:0005975">
    <property type="term" value="P:carbohydrate metabolic process"/>
    <property type="evidence" value="ECO:0007669"/>
    <property type="project" value="InterPro"/>
</dbReference>
<gene>
    <name evidence="5" type="primary">rpiB</name>
    <name evidence="5" type="ORF">J0H12_04730</name>
</gene>
<dbReference type="Gene3D" id="3.40.1400.10">
    <property type="entry name" value="Sugar-phosphate isomerase, RpiB/LacA/LacB"/>
    <property type="match status" value="1"/>
</dbReference>
<evidence type="ECO:0000256" key="3">
    <source>
        <dbReference type="PIRSR" id="PIRSR005384-1"/>
    </source>
</evidence>
<sequence>MIPIFKKIAIASDHAGFPLKKVLIKTLENLNINVFDLGTFTEESADYPDYARQVVSSILTEEVPAGVLICGTGIGMSIAANRHSGIRAAVCNEGTTSARLARAHNNANILCLGERLIGPEAAKDTLLTFITTAFEDEERHRRRLSKII</sequence>
<evidence type="ECO:0000256" key="1">
    <source>
        <dbReference type="ARBA" id="ARBA00008754"/>
    </source>
</evidence>
<evidence type="ECO:0000313" key="6">
    <source>
        <dbReference type="Proteomes" id="UP000664414"/>
    </source>
</evidence>
<dbReference type="PANTHER" id="PTHR30345">
    <property type="entry name" value="RIBOSE-5-PHOSPHATE ISOMERASE B"/>
    <property type="match status" value="1"/>
</dbReference>
<keyword evidence="2 5" id="KW-0413">Isomerase</keyword>
<dbReference type="InterPro" id="IPR036569">
    <property type="entry name" value="RpiB_LacA_LacB_sf"/>
</dbReference>
<organism evidence="5 6">
    <name type="scientific">Candidatus Paracaedimonas acanthamoebae</name>
    <dbReference type="NCBI Taxonomy" id="244581"/>
    <lineage>
        <taxon>Bacteria</taxon>
        <taxon>Pseudomonadati</taxon>
        <taxon>Pseudomonadota</taxon>
        <taxon>Alphaproteobacteria</taxon>
        <taxon>Holosporales</taxon>
        <taxon>Caedimonadaceae</taxon>
        <taxon>Candidatus Paracaedimonas</taxon>
    </lineage>
</organism>
<feature type="binding site" evidence="4">
    <location>
        <begin position="13"/>
        <end position="14"/>
    </location>
    <ligand>
        <name>D-ribulose 5-phosphate</name>
        <dbReference type="ChEBI" id="CHEBI:58121"/>
    </ligand>
</feature>
<feature type="active site" description="Proton acceptor" evidence="3">
    <location>
        <position position="70"/>
    </location>
</feature>
<dbReference type="PIRSF" id="PIRSF005384">
    <property type="entry name" value="RpiB_LacA_B"/>
    <property type="match status" value="1"/>
</dbReference>
<dbReference type="EMBL" id="JAFKGL010000018">
    <property type="protein sequence ID" value="MBN9413211.1"/>
    <property type="molecule type" value="Genomic_DNA"/>
</dbReference>
<dbReference type="NCBIfam" id="TIGR01120">
    <property type="entry name" value="rpiB"/>
    <property type="match status" value="1"/>
</dbReference>
<evidence type="ECO:0000313" key="5">
    <source>
        <dbReference type="EMBL" id="MBN9413211.1"/>
    </source>
</evidence>
<feature type="binding site" evidence="4">
    <location>
        <begin position="71"/>
        <end position="75"/>
    </location>
    <ligand>
        <name>D-ribulose 5-phosphate</name>
        <dbReference type="ChEBI" id="CHEBI:58121"/>
    </ligand>
</feature>
<feature type="binding site" evidence="4">
    <location>
        <position position="115"/>
    </location>
    <ligand>
        <name>D-ribulose 5-phosphate</name>
        <dbReference type="ChEBI" id="CHEBI:58121"/>
    </ligand>
</feature>
<accession>A0A8J7TUX9</accession>
<dbReference type="EC" id="5.3.1.6" evidence="5"/>
<feature type="active site" description="Proton donor" evidence="3">
    <location>
        <position position="104"/>
    </location>
</feature>
<feature type="binding site" evidence="4">
    <location>
        <position position="139"/>
    </location>
    <ligand>
        <name>D-ribulose 5-phosphate</name>
        <dbReference type="ChEBI" id="CHEBI:58121"/>
    </ligand>
</feature>
<comment type="similarity">
    <text evidence="1">Belongs to the LacAB/RpiB family.</text>
</comment>
<dbReference type="InterPro" id="IPR003500">
    <property type="entry name" value="RpiB_LacA_LacB"/>
</dbReference>
<dbReference type="InterPro" id="IPR004785">
    <property type="entry name" value="RpiB"/>
</dbReference>
<dbReference type="Pfam" id="PF02502">
    <property type="entry name" value="LacAB_rpiB"/>
    <property type="match status" value="1"/>
</dbReference>
<feature type="binding site" evidence="4">
    <location>
        <position position="143"/>
    </location>
    <ligand>
        <name>D-ribulose 5-phosphate</name>
        <dbReference type="ChEBI" id="CHEBI:58121"/>
    </ligand>
</feature>
<feature type="binding site" evidence="4">
    <location>
        <position position="105"/>
    </location>
    <ligand>
        <name>D-ribulose 5-phosphate</name>
        <dbReference type="ChEBI" id="CHEBI:58121"/>
    </ligand>
</feature>
<name>A0A8J7TUX9_9PROT</name>
<evidence type="ECO:0000256" key="2">
    <source>
        <dbReference type="ARBA" id="ARBA00023235"/>
    </source>
</evidence>
<dbReference type="NCBIfam" id="TIGR00689">
    <property type="entry name" value="rpiB_lacA_lacB"/>
    <property type="match status" value="1"/>
</dbReference>
<dbReference type="NCBIfam" id="NF004051">
    <property type="entry name" value="PRK05571.1"/>
    <property type="match status" value="1"/>
</dbReference>
<protein>
    <submittedName>
        <fullName evidence="5">Ribose 5-phosphate isomerase B</fullName>
        <ecNumber evidence="5">5.3.1.6</ecNumber>
    </submittedName>
</protein>
<proteinExistence type="inferred from homology"/>
<dbReference type="Proteomes" id="UP000664414">
    <property type="component" value="Unassembled WGS sequence"/>
</dbReference>
<evidence type="ECO:0000256" key="4">
    <source>
        <dbReference type="PIRSR" id="PIRSR005384-2"/>
    </source>
</evidence>